<dbReference type="Gene3D" id="3.40.630.10">
    <property type="entry name" value="Zn peptidases"/>
    <property type="match status" value="1"/>
</dbReference>
<dbReference type="SUPFAM" id="SSF53187">
    <property type="entry name" value="Zn-dependent exopeptidases"/>
    <property type="match status" value="1"/>
</dbReference>
<organism evidence="1 2">
    <name type="scientific">Oribacterium parvum</name>
    <dbReference type="NCBI Taxonomy" id="1501329"/>
    <lineage>
        <taxon>Bacteria</taxon>
        <taxon>Bacillati</taxon>
        <taxon>Bacillota</taxon>
        <taxon>Clostridia</taxon>
        <taxon>Lachnospirales</taxon>
        <taxon>Lachnospiraceae</taxon>
        <taxon>Oribacterium</taxon>
    </lineage>
</organism>
<gene>
    <name evidence="1" type="ORF">HXM93_07305</name>
</gene>
<proteinExistence type="predicted"/>
<accession>A0A930DNU1</accession>
<sequence>TDTAVVAGKCDNHTTLSYGPGSLDMAHQRDEYVEKDDVLRCEKVYFELLRDFYMNGI</sequence>
<protein>
    <submittedName>
        <fullName evidence="1">M20 family peptidase</fullName>
    </submittedName>
</protein>
<dbReference type="EMBL" id="JABZRD010000465">
    <property type="protein sequence ID" value="MBF1284318.1"/>
    <property type="molecule type" value="Genomic_DNA"/>
</dbReference>
<dbReference type="Proteomes" id="UP000709351">
    <property type="component" value="Unassembled WGS sequence"/>
</dbReference>
<evidence type="ECO:0000313" key="2">
    <source>
        <dbReference type="Proteomes" id="UP000709351"/>
    </source>
</evidence>
<dbReference type="AlphaFoldDB" id="A0A930DNU1"/>
<comment type="caution">
    <text evidence="1">The sequence shown here is derived from an EMBL/GenBank/DDBJ whole genome shotgun (WGS) entry which is preliminary data.</text>
</comment>
<reference evidence="1" key="1">
    <citation type="submission" date="2020-04" db="EMBL/GenBank/DDBJ databases">
        <title>Deep metagenomics examines the oral microbiome during advanced dental caries in children, revealing novel taxa and co-occurrences with host molecules.</title>
        <authorList>
            <person name="Baker J.L."/>
            <person name="Morton J.T."/>
            <person name="Dinis M."/>
            <person name="Alvarez R."/>
            <person name="Tran N.C."/>
            <person name="Knight R."/>
            <person name="Edlund A."/>
        </authorList>
    </citation>
    <scope>NUCLEOTIDE SEQUENCE</scope>
    <source>
        <strain evidence="1">JCVI_24_bin.2</strain>
    </source>
</reference>
<feature type="non-terminal residue" evidence="1">
    <location>
        <position position="1"/>
    </location>
</feature>
<name>A0A930DNU1_9FIRM</name>
<evidence type="ECO:0000313" key="1">
    <source>
        <dbReference type="EMBL" id="MBF1284318.1"/>
    </source>
</evidence>